<dbReference type="Pfam" id="PF14322">
    <property type="entry name" value="SusD-like_3"/>
    <property type="match status" value="1"/>
</dbReference>
<organism evidence="8 9">
    <name type="scientific">Chitinophaga niastensis</name>
    <dbReference type="NCBI Taxonomy" id="536980"/>
    <lineage>
        <taxon>Bacteria</taxon>
        <taxon>Pseudomonadati</taxon>
        <taxon>Bacteroidota</taxon>
        <taxon>Chitinophagia</taxon>
        <taxon>Chitinophagales</taxon>
        <taxon>Chitinophagaceae</taxon>
        <taxon>Chitinophaga</taxon>
    </lineage>
</organism>
<dbReference type="OrthoDB" id="1080118at2"/>
<dbReference type="Gene3D" id="1.25.40.390">
    <property type="match status" value="1"/>
</dbReference>
<evidence type="ECO:0000256" key="5">
    <source>
        <dbReference type="ARBA" id="ARBA00023237"/>
    </source>
</evidence>
<dbReference type="Pfam" id="PF07980">
    <property type="entry name" value="SusD_RagB"/>
    <property type="match status" value="1"/>
</dbReference>
<gene>
    <name evidence="8" type="ORF">CLV51_102751</name>
</gene>
<name>A0A2P8HNV0_CHINA</name>
<dbReference type="PROSITE" id="PS51257">
    <property type="entry name" value="PROKAR_LIPOPROTEIN"/>
    <property type="match status" value="1"/>
</dbReference>
<sequence length="469" mass="52933">MKKIIYILAATFMGLGLQSCTKNIDLHPTDIIDTTRAFLTLSDVDKGVIGGYAGWSAENSMYVGAIMSDEVRWGKDNSGRNYGMLHKWSFSSSDGDAAGAWSSLYVVIDRVNHVLADIDSVPALNANQQATKKRLKGEALAIRAFAHFELFRWYSQDYTPSSLSVPVMLRSIVSTPSRNTVQEVLAQVNKDLADAKALIPATFKDISRITNIAVVAEQAKVALYSKDWKNAADYATAVINQVPLITIDKFPNLWTDQDSTEVLFWLKHTSQGDVTTLWTDNNGQVFFSPSFKLMALYDQTNDVRYNSYFYFGNWGGWAENWLVNKFSGQNSVNYFNNVKVLRVSEMYLIRAEALAELNDIPNGTKDLNTLRAQRISGYTDQTFASKDNLITAVMEERFKELFLEGNRYFDLRRRNLPINRAPEDVNPNNTGTGDIMQNLNPTDFRYILPVPQDEIFANKNIVQNKGYNN</sequence>
<dbReference type="AlphaFoldDB" id="A0A2P8HNV0"/>
<evidence type="ECO:0000259" key="6">
    <source>
        <dbReference type="Pfam" id="PF07980"/>
    </source>
</evidence>
<protein>
    <submittedName>
        <fullName evidence="8">Putative outer membrane starch-binding protein</fullName>
    </submittedName>
</protein>
<proteinExistence type="inferred from homology"/>
<feature type="domain" description="RagB/SusD" evidence="6">
    <location>
        <begin position="313"/>
        <end position="467"/>
    </location>
</feature>
<evidence type="ECO:0000313" key="9">
    <source>
        <dbReference type="Proteomes" id="UP000240971"/>
    </source>
</evidence>
<comment type="subcellular location">
    <subcellularLocation>
        <location evidence="1">Cell outer membrane</location>
    </subcellularLocation>
</comment>
<evidence type="ECO:0000259" key="7">
    <source>
        <dbReference type="Pfam" id="PF14322"/>
    </source>
</evidence>
<evidence type="ECO:0000256" key="2">
    <source>
        <dbReference type="ARBA" id="ARBA00006275"/>
    </source>
</evidence>
<dbReference type="Proteomes" id="UP000240971">
    <property type="component" value="Unassembled WGS sequence"/>
</dbReference>
<keyword evidence="4" id="KW-0472">Membrane</keyword>
<dbReference type="InterPro" id="IPR033985">
    <property type="entry name" value="SusD-like_N"/>
</dbReference>
<comment type="caution">
    <text evidence="8">The sequence shown here is derived from an EMBL/GenBank/DDBJ whole genome shotgun (WGS) entry which is preliminary data.</text>
</comment>
<reference evidence="8 9" key="1">
    <citation type="submission" date="2018-03" db="EMBL/GenBank/DDBJ databases">
        <title>Genomic Encyclopedia of Archaeal and Bacterial Type Strains, Phase II (KMG-II): from individual species to whole genera.</title>
        <authorList>
            <person name="Goeker M."/>
        </authorList>
    </citation>
    <scope>NUCLEOTIDE SEQUENCE [LARGE SCALE GENOMIC DNA]</scope>
    <source>
        <strain evidence="8 9">DSM 24859</strain>
    </source>
</reference>
<dbReference type="EMBL" id="PYAW01000002">
    <property type="protein sequence ID" value="PSL47891.1"/>
    <property type="molecule type" value="Genomic_DNA"/>
</dbReference>
<dbReference type="InterPro" id="IPR011990">
    <property type="entry name" value="TPR-like_helical_dom_sf"/>
</dbReference>
<keyword evidence="5" id="KW-0998">Cell outer membrane</keyword>
<evidence type="ECO:0000256" key="3">
    <source>
        <dbReference type="ARBA" id="ARBA00022729"/>
    </source>
</evidence>
<comment type="similarity">
    <text evidence="2">Belongs to the SusD family.</text>
</comment>
<dbReference type="InterPro" id="IPR012944">
    <property type="entry name" value="SusD_RagB_dom"/>
</dbReference>
<dbReference type="GO" id="GO:0009279">
    <property type="term" value="C:cell outer membrane"/>
    <property type="evidence" value="ECO:0007669"/>
    <property type="project" value="UniProtKB-SubCell"/>
</dbReference>
<dbReference type="Gene3D" id="2.20.20.130">
    <property type="match status" value="1"/>
</dbReference>
<dbReference type="Gene3D" id="1.25.40.900">
    <property type="match status" value="1"/>
</dbReference>
<accession>A0A2P8HNV0</accession>
<keyword evidence="9" id="KW-1185">Reference proteome</keyword>
<dbReference type="SUPFAM" id="SSF48452">
    <property type="entry name" value="TPR-like"/>
    <property type="match status" value="1"/>
</dbReference>
<keyword evidence="3" id="KW-0732">Signal</keyword>
<evidence type="ECO:0000256" key="4">
    <source>
        <dbReference type="ARBA" id="ARBA00023136"/>
    </source>
</evidence>
<evidence type="ECO:0000313" key="8">
    <source>
        <dbReference type="EMBL" id="PSL47891.1"/>
    </source>
</evidence>
<dbReference type="RefSeq" id="WP_158266984.1">
    <property type="nucleotide sequence ID" value="NZ_PYAW01000002.1"/>
</dbReference>
<feature type="domain" description="SusD-like N-terminal" evidence="7">
    <location>
        <begin position="60"/>
        <end position="223"/>
    </location>
</feature>
<evidence type="ECO:0000256" key="1">
    <source>
        <dbReference type="ARBA" id="ARBA00004442"/>
    </source>
</evidence>